<feature type="region of interest" description="Disordered" evidence="1">
    <location>
        <begin position="208"/>
        <end position="235"/>
    </location>
</feature>
<reference evidence="3" key="1">
    <citation type="submission" date="2015-06" db="EMBL/GenBank/DDBJ databases">
        <title>Expansion of signal transduction pathways in fungi by whole-genome duplication.</title>
        <authorList>
            <consortium name="DOE Joint Genome Institute"/>
            <person name="Corrochano L.M."/>
            <person name="Kuo A."/>
            <person name="Marcet-Houben M."/>
            <person name="Polaino S."/>
            <person name="Salamov A."/>
            <person name="Villalobos J.M."/>
            <person name="Alvarez M.I."/>
            <person name="Avalos J."/>
            <person name="Benito E.P."/>
            <person name="Benoit I."/>
            <person name="Burger G."/>
            <person name="Camino L.P."/>
            <person name="Canovas D."/>
            <person name="Cerda-Olmedo E."/>
            <person name="Cheng J.-F."/>
            <person name="Dominguez A."/>
            <person name="Elias M."/>
            <person name="Eslava A.P."/>
            <person name="Glaser F."/>
            <person name="Grimwood J."/>
            <person name="Gutierrez G."/>
            <person name="Heitman J."/>
            <person name="Henrissat B."/>
            <person name="Iturriaga E.A."/>
            <person name="Lang B.F."/>
            <person name="Lavin J.L."/>
            <person name="Lee S."/>
            <person name="Li W."/>
            <person name="Lindquist E."/>
            <person name="Lopez-Garcia S."/>
            <person name="Luque E.M."/>
            <person name="Marcos A.T."/>
            <person name="Martin J."/>
            <person name="McCluskey K."/>
            <person name="Medina H.R."/>
            <person name="Miralles-Duran A."/>
            <person name="Miyazaki A."/>
            <person name="Munoz-Torres E."/>
            <person name="Oguiza J.A."/>
            <person name="Ohm R."/>
            <person name="Olmedo M."/>
            <person name="Orejas M."/>
            <person name="Ortiz-Castellanos L."/>
            <person name="Pisabarro A.G."/>
            <person name="Rodriguez-Romero J."/>
            <person name="Ruiz-Herrera J."/>
            <person name="Ruiz-Vazquez R."/>
            <person name="Sanz C."/>
            <person name="Schackwitz W."/>
            <person name="Schmutz J."/>
            <person name="Shahriari M."/>
            <person name="Shelest E."/>
            <person name="Silva-Franco F."/>
            <person name="Soanes D."/>
            <person name="Syed K."/>
            <person name="Tagua V.G."/>
            <person name="Talbot N.J."/>
            <person name="Thon M."/>
            <person name="De vries R.P."/>
            <person name="Wiebenga A."/>
            <person name="Yadav J.S."/>
            <person name="Braun E.L."/>
            <person name="Baker S."/>
            <person name="Garre V."/>
            <person name="Horwitz B."/>
            <person name="Torres-Martinez S."/>
            <person name="Idnurm A."/>
            <person name="Herrera-Estrella A."/>
            <person name="Gabaldon T."/>
            <person name="Grigoriev I.V."/>
        </authorList>
    </citation>
    <scope>NUCLEOTIDE SEQUENCE [LARGE SCALE GENOMIC DNA]</scope>
    <source>
        <strain evidence="3">NRRL 1555(-)</strain>
    </source>
</reference>
<organism evidence="2 3">
    <name type="scientific">Phycomyces blakesleeanus (strain ATCC 8743b / DSM 1359 / FGSC 10004 / NBRC 33097 / NRRL 1555)</name>
    <dbReference type="NCBI Taxonomy" id="763407"/>
    <lineage>
        <taxon>Eukaryota</taxon>
        <taxon>Fungi</taxon>
        <taxon>Fungi incertae sedis</taxon>
        <taxon>Mucoromycota</taxon>
        <taxon>Mucoromycotina</taxon>
        <taxon>Mucoromycetes</taxon>
        <taxon>Mucorales</taxon>
        <taxon>Phycomycetaceae</taxon>
        <taxon>Phycomyces</taxon>
    </lineage>
</organism>
<dbReference type="AlphaFoldDB" id="A0A162XXR6"/>
<evidence type="ECO:0000313" key="3">
    <source>
        <dbReference type="Proteomes" id="UP000077315"/>
    </source>
</evidence>
<dbReference type="GeneID" id="29000082"/>
<dbReference type="OrthoDB" id="412876at2759"/>
<dbReference type="InParanoid" id="A0A162XXR6"/>
<protein>
    <submittedName>
        <fullName evidence="2">Uncharacterized protein</fullName>
    </submittedName>
</protein>
<gene>
    <name evidence="2" type="ORF">PHYBLDRAFT_185969</name>
</gene>
<accession>A0A162XXR6</accession>
<feature type="region of interest" description="Disordered" evidence="1">
    <location>
        <begin position="1"/>
        <end position="23"/>
    </location>
</feature>
<feature type="compositionally biased region" description="Low complexity" evidence="1">
    <location>
        <begin position="219"/>
        <end position="234"/>
    </location>
</feature>
<dbReference type="VEuPathDB" id="FungiDB:PHYBLDRAFT_185969"/>
<name>A0A162XXR6_PHYB8</name>
<dbReference type="Proteomes" id="UP000077315">
    <property type="component" value="Unassembled WGS sequence"/>
</dbReference>
<dbReference type="EMBL" id="KV440975">
    <property type="protein sequence ID" value="OAD77175.1"/>
    <property type="molecule type" value="Genomic_DNA"/>
</dbReference>
<dbReference type="RefSeq" id="XP_018295215.1">
    <property type="nucleotide sequence ID" value="XM_018439176.1"/>
</dbReference>
<proteinExistence type="predicted"/>
<keyword evidence="3" id="KW-1185">Reference proteome</keyword>
<sequence>MFTTQNSFESYKDSPKQVVAPAKTQEHSSIQHALQAASRIPTRHTSFVCRGCDAVANQYLNAIRYVRQSEPVECSADLLQLVSKVVDLALSHTQDHLHGYLNWSEIMLQDLWDFGKQLKDESHEAFLYPTTLNGPYQSALCGHDDYRRAIRITIYSCRAQIYEQAKETPRAMIYYRKCLAISAPFEDQENIQDNVRASLQAHGVYEDNSLATGRPGTGSSSSSFSSVSSSSSSSCANCGVEKRAMPICAKYSTISYNSNLFSKKKYEFVPVTGNNTTSGNCQNFVVQEDTSFSTDFKHIIKPELYSSYIGILEAHIHMYAIPSVLNKLQLAFLLLHLWSLDQDFYLAI</sequence>
<evidence type="ECO:0000256" key="1">
    <source>
        <dbReference type="SAM" id="MobiDB-lite"/>
    </source>
</evidence>
<evidence type="ECO:0000313" key="2">
    <source>
        <dbReference type="EMBL" id="OAD77175.1"/>
    </source>
</evidence>